<sequence length="220" mass="24253">MTHTLTYHSIQKVQLRHHHIGRGIGLYAPTPAWAHAPAHSNATQPHLRYCVADSTRLSKSTFEGSGEDGKEEEGNSVKEEDSYGNEGFPAAVGKSQVTGGPTLAQYNQPVSHKSELSLLAMFQQMTQIMTNVLADSSSESSRPRAFKTPSMKAPECFSGTKPFKVRSFIQSCQLIFNNDPQISLKTERNFFMPLHFSLAGIQNGLSLIISISLIKIQITF</sequence>
<dbReference type="EMBL" id="AVOT02017170">
    <property type="protein sequence ID" value="MBW0503087.1"/>
    <property type="molecule type" value="Genomic_DNA"/>
</dbReference>
<organism evidence="2 3">
    <name type="scientific">Austropuccinia psidii MF-1</name>
    <dbReference type="NCBI Taxonomy" id="1389203"/>
    <lineage>
        <taxon>Eukaryota</taxon>
        <taxon>Fungi</taxon>
        <taxon>Dikarya</taxon>
        <taxon>Basidiomycota</taxon>
        <taxon>Pucciniomycotina</taxon>
        <taxon>Pucciniomycetes</taxon>
        <taxon>Pucciniales</taxon>
        <taxon>Sphaerophragmiaceae</taxon>
        <taxon>Austropuccinia</taxon>
    </lineage>
</organism>
<dbReference type="OrthoDB" id="3419692at2759"/>
<dbReference type="Proteomes" id="UP000765509">
    <property type="component" value="Unassembled WGS sequence"/>
</dbReference>
<gene>
    <name evidence="2" type="ORF">O181_042802</name>
</gene>
<name>A0A9Q3DNJ1_9BASI</name>
<evidence type="ECO:0000313" key="2">
    <source>
        <dbReference type="EMBL" id="MBW0503087.1"/>
    </source>
</evidence>
<protein>
    <submittedName>
        <fullName evidence="2">Uncharacterized protein</fullName>
    </submittedName>
</protein>
<dbReference type="AlphaFoldDB" id="A0A9Q3DNJ1"/>
<reference evidence="2" key="1">
    <citation type="submission" date="2021-03" db="EMBL/GenBank/DDBJ databases">
        <title>Draft genome sequence of rust myrtle Austropuccinia psidii MF-1, a brazilian biotype.</title>
        <authorList>
            <person name="Quecine M.C."/>
            <person name="Pachon D.M.R."/>
            <person name="Bonatelli M.L."/>
            <person name="Correr F.H."/>
            <person name="Franceschini L.M."/>
            <person name="Leite T.F."/>
            <person name="Margarido G.R.A."/>
            <person name="Almeida C.A."/>
            <person name="Ferrarezi J.A."/>
            <person name="Labate C.A."/>
        </authorList>
    </citation>
    <scope>NUCLEOTIDE SEQUENCE</scope>
    <source>
        <strain evidence="2">MF-1</strain>
    </source>
</reference>
<keyword evidence="3" id="KW-1185">Reference proteome</keyword>
<feature type="region of interest" description="Disordered" evidence="1">
    <location>
        <begin position="59"/>
        <end position="106"/>
    </location>
</feature>
<comment type="caution">
    <text evidence="2">The sequence shown here is derived from an EMBL/GenBank/DDBJ whole genome shotgun (WGS) entry which is preliminary data.</text>
</comment>
<feature type="compositionally biased region" description="Basic and acidic residues" evidence="1">
    <location>
        <begin position="72"/>
        <end position="81"/>
    </location>
</feature>
<evidence type="ECO:0000256" key="1">
    <source>
        <dbReference type="SAM" id="MobiDB-lite"/>
    </source>
</evidence>
<feature type="compositionally biased region" description="Polar residues" evidence="1">
    <location>
        <begin position="95"/>
        <end position="106"/>
    </location>
</feature>
<evidence type="ECO:0000313" key="3">
    <source>
        <dbReference type="Proteomes" id="UP000765509"/>
    </source>
</evidence>
<accession>A0A9Q3DNJ1</accession>
<proteinExistence type="predicted"/>